<dbReference type="Proteomes" id="UP001152658">
    <property type="component" value="Unassembled WGS sequence"/>
</dbReference>
<keyword evidence="1" id="KW-1133">Transmembrane helix</keyword>
<reference evidence="2" key="1">
    <citation type="submission" date="2022-06" db="EMBL/GenBank/DDBJ databases">
        <authorList>
            <person name="Goudenege D."/>
            <person name="Le Roux F."/>
        </authorList>
    </citation>
    <scope>NUCLEOTIDE SEQUENCE</scope>
    <source>
        <strain evidence="2">12-063</strain>
    </source>
</reference>
<evidence type="ECO:0000313" key="2">
    <source>
        <dbReference type="EMBL" id="CAH8241923.1"/>
    </source>
</evidence>
<protein>
    <submittedName>
        <fullName evidence="2">Uncharacterized protein</fullName>
    </submittedName>
</protein>
<name>A0ABM9FUG2_9VIBR</name>
<keyword evidence="1" id="KW-0472">Membrane</keyword>
<accession>A0ABM9FUG2</accession>
<sequence length="198" mass="21371">MKSVEVIQEVKKALANTKNAGEVSVSIDAMDNFMDQLEKRAQMVGEFNQLEHDRLLKEFEAENARNIAHSQNMTAHSVEMFKSVITTGQAALKSSMVINGGAAAALLAFTGKIWSEGSIIQVTNALTHSILWFCFGLLIASFAAGTTYLSQFAYAKDWDKVGGVVNVFTVLTVLASYAAFGLGCFKASSSLAMHFGTL</sequence>
<comment type="caution">
    <text evidence="2">The sequence shown here is derived from an EMBL/GenBank/DDBJ whole genome shotgun (WGS) entry which is preliminary data.</text>
</comment>
<evidence type="ECO:0000313" key="3">
    <source>
        <dbReference type="Proteomes" id="UP001152658"/>
    </source>
</evidence>
<gene>
    <name evidence="2" type="ORF">VAE063_990049</name>
</gene>
<keyword evidence="3" id="KW-1185">Reference proteome</keyword>
<keyword evidence="1" id="KW-0812">Transmembrane</keyword>
<feature type="transmembrane region" description="Helical" evidence="1">
    <location>
        <begin position="130"/>
        <end position="149"/>
    </location>
</feature>
<dbReference type="RefSeq" id="WP_168524142.1">
    <property type="nucleotide sequence ID" value="NZ_CALYLA010000024.1"/>
</dbReference>
<feature type="transmembrane region" description="Helical" evidence="1">
    <location>
        <begin position="161"/>
        <end position="180"/>
    </location>
</feature>
<organism evidence="2 3">
    <name type="scientific">Vibrio aestuarianus</name>
    <dbReference type="NCBI Taxonomy" id="28171"/>
    <lineage>
        <taxon>Bacteria</taxon>
        <taxon>Pseudomonadati</taxon>
        <taxon>Pseudomonadota</taxon>
        <taxon>Gammaproteobacteria</taxon>
        <taxon>Vibrionales</taxon>
        <taxon>Vibrionaceae</taxon>
        <taxon>Vibrio</taxon>
    </lineage>
</organism>
<evidence type="ECO:0000256" key="1">
    <source>
        <dbReference type="SAM" id="Phobius"/>
    </source>
</evidence>
<proteinExistence type="predicted"/>
<dbReference type="EMBL" id="CALYLK010000140">
    <property type="protein sequence ID" value="CAH8241923.1"/>
    <property type="molecule type" value="Genomic_DNA"/>
</dbReference>